<dbReference type="RefSeq" id="WP_117582677.1">
    <property type="nucleotide sequence ID" value="NZ_QUSL01000067.1"/>
</dbReference>
<dbReference type="EMBL" id="QUSL01000067">
    <property type="protein sequence ID" value="RGD76616.1"/>
    <property type="molecule type" value="Genomic_DNA"/>
</dbReference>
<comment type="caution">
    <text evidence="2">The sequence shown here is derived from an EMBL/GenBank/DDBJ whole genome shotgun (WGS) entry which is preliminary data.</text>
</comment>
<accession>A0A3E3E4T9</accession>
<dbReference type="AlphaFoldDB" id="A0A3E3E4T9"/>
<evidence type="ECO:0000256" key="1">
    <source>
        <dbReference type="SAM" id="Coils"/>
    </source>
</evidence>
<sequence>MGKLSIKNLNINDIEALSIEEVKAIALEKLNVKGFDIYLVDLGEYFGYSALVFKDERHIYFANLYEVHYRYNGPTHEQLKDKYISLLNNKLFIDEELTAVKDHEEYEKKIEFIRNYMPQEYDYLTAFCINGKYKGKDKEKYESDEYIAYSNIAFAYFKDNSYHNRAKPLISKLERSYKEAMENIDNFKEAIKQALYNYEACITCEYETALDSLGLNYEDLPKNKQEIVIGVFNEVTSIRY</sequence>
<organism evidence="2 3">
    <name type="scientific">Thomasclavelia ramosa</name>
    <dbReference type="NCBI Taxonomy" id="1547"/>
    <lineage>
        <taxon>Bacteria</taxon>
        <taxon>Bacillati</taxon>
        <taxon>Bacillota</taxon>
        <taxon>Erysipelotrichia</taxon>
        <taxon>Erysipelotrichales</taxon>
        <taxon>Coprobacillaceae</taxon>
        <taxon>Thomasclavelia</taxon>
    </lineage>
</organism>
<evidence type="ECO:0000313" key="2">
    <source>
        <dbReference type="EMBL" id="RGD76616.1"/>
    </source>
</evidence>
<reference evidence="2 3" key="1">
    <citation type="submission" date="2018-08" db="EMBL/GenBank/DDBJ databases">
        <title>A genome reference for cultivated species of the human gut microbiota.</title>
        <authorList>
            <person name="Zou Y."/>
            <person name="Xue W."/>
            <person name="Luo G."/>
        </authorList>
    </citation>
    <scope>NUCLEOTIDE SEQUENCE [LARGE SCALE GENOMIC DNA]</scope>
    <source>
        <strain evidence="2 3">OM06-4</strain>
    </source>
</reference>
<name>A0A3E3E4T9_9FIRM</name>
<feature type="coiled-coil region" evidence="1">
    <location>
        <begin position="170"/>
        <end position="197"/>
    </location>
</feature>
<protein>
    <submittedName>
        <fullName evidence="2">Uncharacterized protein</fullName>
    </submittedName>
</protein>
<gene>
    <name evidence="2" type="ORF">DXB93_18550</name>
</gene>
<proteinExistence type="predicted"/>
<keyword evidence="1" id="KW-0175">Coiled coil</keyword>
<evidence type="ECO:0000313" key="3">
    <source>
        <dbReference type="Proteomes" id="UP000261032"/>
    </source>
</evidence>
<dbReference type="Proteomes" id="UP000261032">
    <property type="component" value="Unassembled WGS sequence"/>
</dbReference>